<protein>
    <recommendedName>
        <fullName evidence="4">Transposase</fullName>
    </recommendedName>
</protein>
<organism evidence="2 3">
    <name type="scientific">Paracoccus benzoatiresistens</name>
    <dbReference type="NCBI Taxonomy" id="2997341"/>
    <lineage>
        <taxon>Bacteria</taxon>
        <taxon>Pseudomonadati</taxon>
        <taxon>Pseudomonadota</taxon>
        <taxon>Alphaproteobacteria</taxon>
        <taxon>Rhodobacterales</taxon>
        <taxon>Paracoccaceae</taxon>
        <taxon>Paracoccus</taxon>
    </lineage>
</organism>
<dbReference type="RefSeq" id="WP_268942261.1">
    <property type="nucleotide sequence ID" value="NZ_JAPTYD010000014.1"/>
</dbReference>
<feature type="compositionally biased region" description="Basic and acidic residues" evidence="1">
    <location>
        <begin position="1"/>
        <end position="13"/>
    </location>
</feature>
<name>A0ABT4J6E6_9RHOB</name>
<proteinExistence type="predicted"/>
<evidence type="ECO:0000313" key="2">
    <source>
        <dbReference type="EMBL" id="MCZ0962240.1"/>
    </source>
</evidence>
<gene>
    <name evidence="2" type="ORF">OU682_11470</name>
</gene>
<evidence type="ECO:0000313" key="3">
    <source>
        <dbReference type="Proteomes" id="UP001149822"/>
    </source>
</evidence>
<evidence type="ECO:0008006" key="4">
    <source>
        <dbReference type="Google" id="ProtNLM"/>
    </source>
</evidence>
<accession>A0ABT4J6E6</accession>
<keyword evidence="3" id="KW-1185">Reference proteome</keyword>
<evidence type="ECO:0000256" key="1">
    <source>
        <dbReference type="SAM" id="MobiDB-lite"/>
    </source>
</evidence>
<feature type="region of interest" description="Disordered" evidence="1">
    <location>
        <begin position="1"/>
        <end position="55"/>
    </location>
</feature>
<dbReference type="Proteomes" id="UP001149822">
    <property type="component" value="Unassembled WGS sequence"/>
</dbReference>
<dbReference type="EMBL" id="JAPTYD010000014">
    <property type="protein sequence ID" value="MCZ0962240.1"/>
    <property type="molecule type" value="Genomic_DNA"/>
</dbReference>
<reference evidence="2" key="1">
    <citation type="submission" date="2022-12" db="EMBL/GenBank/DDBJ databases">
        <title>Paracoccus sp. EF6 isolated from a lake water.</title>
        <authorList>
            <person name="Liu H."/>
        </authorList>
    </citation>
    <scope>NUCLEOTIDE SEQUENCE</scope>
    <source>
        <strain evidence="2">EF6</strain>
    </source>
</reference>
<comment type="caution">
    <text evidence="2">The sequence shown here is derived from an EMBL/GenBank/DDBJ whole genome shotgun (WGS) entry which is preliminary data.</text>
</comment>
<sequence>MVDALIRAKDGAGSEKPCGGNPANRLQSDSLNRRMRRHQAAGGVVDEPGRVQAEP</sequence>